<dbReference type="InterPro" id="IPR009883">
    <property type="entry name" value="YgfX"/>
</dbReference>
<proteinExistence type="predicted"/>
<dbReference type="Proteomes" id="UP000199636">
    <property type="component" value="Unassembled WGS sequence"/>
</dbReference>
<dbReference type="Pfam" id="PF07254">
    <property type="entry name" value="Cpta_toxin"/>
    <property type="match status" value="1"/>
</dbReference>
<dbReference type="STRING" id="428992.SAMN05216272_101123"/>
<organism evidence="2 3">
    <name type="scientific">Pseudomonas panipatensis</name>
    <dbReference type="NCBI Taxonomy" id="428992"/>
    <lineage>
        <taxon>Bacteria</taxon>
        <taxon>Pseudomonadati</taxon>
        <taxon>Pseudomonadota</taxon>
        <taxon>Gammaproteobacteria</taxon>
        <taxon>Pseudomonadales</taxon>
        <taxon>Pseudomonadaceae</taxon>
        <taxon>Pseudomonas</taxon>
    </lineage>
</organism>
<keyword evidence="1" id="KW-0472">Membrane</keyword>
<sequence>MSNRSDAFECRWRPSGQLLAAYLVALILAVAALCLAAIEALWQGLGLLLCLGHGLWVLPRHILLRSPHAYGALRHDAGGWQLWSAAHGWQAVQLRPDSLALPALIVLRFRLPGSRWSRGLCLPADSLTAEAHRRLRLRLRFSRDRWAAPG</sequence>
<name>A0A1G8BLF9_9PSED</name>
<keyword evidence="1" id="KW-0812">Transmembrane</keyword>
<evidence type="ECO:0000256" key="1">
    <source>
        <dbReference type="SAM" id="Phobius"/>
    </source>
</evidence>
<dbReference type="OrthoDB" id="7030636at2"/>
<dbReference type="RefSeq" id="WP_090259755.1">
    <property type="nucleotide sequence ID" value="NZ_FNDS01000001.1"/>
</dbReference>
<dbReference type="EMBL" id="FNDS01000001">
    <property type="protein sequence ID" value="SDH34037.1"/>
    <property type="molecule type" value="Genomic_DNA"/>
</dbReference>
<gene>
    <name evidence="2" type="ORF">SAMN05216272_101123</name>
</gene>
<evidence type="ECO:0000313" key="3">
    <source>
        <dbReference type="Proteomes" id="UP000199636"/>
    </source>
</evidence>
<reference evidence="3" key="1">
    <citation type="submission" date="2016-10" db="EMBL/GenBank/DDBJ databases">
        <authorList>
            <person name="Varghese N."/>
            <person name="Submissions S."/>
        </authorList>
    </citation>
    <scope>NUCLEOTIDE SEQUENCE [LARGE SCALE GENOMIC DNA]</scope>
    <source>
        <strain evidence="3">CCM 7469</strain>
    </source>
</reference>
<dbReference type="AlphaFoldDB" id="A0A1G8BLF9"/>
<feature type="transmembrane region" description="Helical" evidence="1">
    <location>
        <begin position="20"/>
        <end position="38"/>
    </location>
</feature>
<protein>
    <submittedName>
        <fullName evidence="2">Toxin CptA</fullName>
    </submittedName>
</protein>
<keyword evidence="3" id="KW-1185">Reference proteome</keyword>
<evidence type="ECO:0000313" key="2">
    <source>
        <dbReference type="EMBL" id="SDH34037.1"/>
    </source>
</evidence>
<keyword evidence="1" id="KW-1133">Transmembrane helix</keyword>
<accession>A0A1G8BLF9</accession>